<organism evidence="2 3">
    <name type="scientific">Sclerotinia nivalis</name>
    <dbReference type="NCBI Taxonomy" id="352851"/>
    <lineage>
        <taxon>Eukaryota</taxon>
        <taxon>Fungi</taxon>
        <taxon>Dikarya</taxon>
        <taxon>Ascomycota</taxon>
        <taxon>Pezizomycotina</taxon>
        <taxon>Leotiomycetes</taxon>
        <taxon>Helotiales</taxon>
        <taxon>Sclerotiniaceae</taxon>
        <taxon>Sclerotinia</taxon>
    </lineage>
</organism>
<keyword evidence="1" id="KW-0732">Signal</keyword>
<feature type="signal peptide" evidence="1">
    <location>
        <begin position="1"/>
        <end position="25"/>
    </location>
</feature>
<gene>
    <name evidence="2" type="ORF">OCU04_000192</name>
</gene>
<proteinExistence type="predicted"/>
<sequence>MQSQILYRLLYTIIILFTMASGSTSAGNTTPTSIEGIRTEIQQVFNQWSTITQILTELDTPVTLNLATAIHIATQTNKIEEFKAENVELLRTLTSKQVQLNVGDTATNQKSTILYQIQKNPSVFKNKRSNILAQQKDYQFWKLSLQLYWIIDSQLFAFEQKKISYAISLFDDQARQECITDITRFVDDLTCFDSVVSFLAKLDKLYISVDIEREVSLKFDKLFIGSKESFSAFFSTLSYLANSCYKSDHEIVNAIKQKVTVPL</sequence>
<name>A0A9X0AVL0_9HELO</name>
<evidence type="ECO:0008006" key="4">
    <source>
        <dbReference type="Google" id="ProtNLM"/>
    </source>
</evidence>
<dbReference type="AlphaFoldDB" id="A0A9X0AVL0"/>
<keyword evidence="3" id="KW-1185">Reference proteome</keyword>
<accession>A0A9X0AVL0</accession>
<protein>
    <recommendedName>
        <fullName evidence="4">LAGLIDADG endonuclease</fullName>
    </recommendedName>
</protein>
<dbReference type="Proteomes" id="UP001152300">
    <property type="component" value="Unassembled WGS sequence"/>
</dbReference>
<comment type="caution">
    <text evidence="2">The sequence shown here is derived from an EMBL/GenBank/DDBJ whole genome shotgun (WGS) entry which is preliminary data.</text>
</comment>
<evidence type="ECO:0000313" key="2">
    <source>
        <dbReference type="EMBL" id="KAJ8069776.1"/>
    </source>
</evidence>
<evidence type="ECO:0000313" key="3">
    <source>
        <dbReference type="Proteomes" id="UP001152300"/>
    </source>
</evidence>
<evidence type="ECO:0000256" key="1">
    <source>
        <dbReference type="SAM" id="SignalP"/>
    </source>
</evidence>
<dbReference type="EMBL" id="JAPEIS010000001">
    <property type="protein sequence ID" value="KAJ8069776.1"/>
    <property type="molecule type" value="Genomic_DNA"/>
</dbReference>
<feature type="chain" id="PRO_5041000764" description="LAGLIDADG endonuclease" evidence="1">
    <location>
        <begin position="26"/>
        <end position="263"/>
    </location>
</feature>
<reference evidence="2" key="1">
    <citation type="submission" date="2022-11" db="EMBL/GenBank/DDBJ databases">
        <title>Genome Resource of Sclerotinia nivalis Strain SnTB1, a Plant Pathogen Isolated from American Ginseng.</title>
        <authorList>
            <person name="Fan S."/>
        </authorList>
    </citation>
    <scope>NUCLEOTIDE SEQUENCE</scope>
    <source>
        <strain evidence="2">SnTB1</strain>
    </source>
</reference>
<dbReference type="OrthoDB" id="3555093at2759"/>